<evidence type="ECO:0000256" key="2">
    <source>
        <dbReference type="ARBA" id="ARBA00022603"/>
    </source>
</evidence>
<dbReference type="NCBIfam" id="TIGR00537">
    <property type="entry name" value="hemK_rel_arch"/>
    <property type="match status" value="1"/>
</dbReference>
<dbReference type="InterPro" id="IPR004557">
    <property type="entry name" value="PrmC-related"/>
</dbReference>
<dbReference type="CDD" id="cd02440">
    <property type="entry name" value="AdoMet_MTases"/>
    <property type="match status" value="1"/>
</dbReference>
<dbReference type="EMBL" id="CP023154">
    <property type="protein sequence ID" value="QEK79294.1"/>
    <property type="molecule type" value="Genomic_DNA"/>
</dbReference>
<protein>
    <submittedName>
        <fullName evidence="6">Protoporphyrinogen oxidase</fullName>
    </submittedName>
</protein>
<dbReference type="OrthoDB" id="27149at2157"/>
<dbReference type="Gene3D" id="3.40.50.150">
    <property type="entry name" value="Vaccinia Virus protein VP39"/>
    <property type="match status" value="1"/>
</dbReference>
<dbReference type="GO" id="GO:0008276">
    <property type="term" value="F:protein methyltransferase activity"/>
    <property type="evidence" value="ECO:0007669"/>
    <property type="project" value="TreeGrafter"/>
</dbReference>
<evidence type="ECO:0000313" key="6">
    <source>
        <dbReference type="EMBL" id="QEK79294.1"/>
    </source>
</evidence>
<dbReference type="PANTHER" id="PTHR45875:SF1">
    <property type="entry name" value="METHYLTRANSFERASE N6AMT1"/>
    <property type="match status" value="1"/>
</dbReference>
<accession>A0A5C0XTU5</accession>
<reference evidence="6 7" key="1">
    <citation type="submission" date="2017-08" db="EMBL/GenBank/DDBJ databases">
        <title>Resequencing and Reannotation of the genome of Pyrococcus furiosus type strain DSM3638.</title>
        <authorList>
            <person name="Reichelt R.M."/>
            <person name="Bunk B."/>
        </authorList>
    </citation>
    <scope>NUCLEOTIDE SEQUENCE [LARGE SCALE GENOMIC DNA]</scope>
    <source>
        <strain evidence="6 7">DSM 3638</strain>
    </source>
</reference>
<gene>
    <name evidence="6" type="ORF">PFDSM3638_08470</name>
</gene>
<dbReference type="GO" id="GO:0035657">
    <property type="term" value="C:eRF1 methyltransferase complex"/>
    <property type="evidence" value="ECO:0007669"/>
    <property type="project" value="TreeGrafter"/>
</dbReference>
<organism evidence="6 7">
    <name type="scientific">Pyrococcus furiosus (strain ATCC 43587 / DSM 3638 / JCM 8422 / Vc1)</name>
    <dbReference type="NCBI Taxonomy" id="186497"/>
    <lineage>
        <taxon>Archaea</taxon>
        <taxon>Methanobacteriati</taxon>
        <taxon>Methanobacteriota</taxon>
        <taxon>Thermococci</taxon>
        <taxon>Thermococcales</taxon>
        <taxon>Thermococcaceae</taxon>
        <taxon>Pyrococcus</taxon>
    </lineage>
</organism>
<dbReference type="InterPro" id="IPR007848">
    <property type="entry name" value="Small_mtfrase_dom"/>
</dbReference>
<keyword evidence="3" id="KW-0808">Transferase</keyword>
<dbReference type="GeneID" id="13300612"/>
<dbReference type="InterPro" id="IPR052190">
    <property type="entry name" value="Euk-Arch_PrmC-MTase"/>
</dbReference>
<dbReference type="InterPro" id="IPR002052">
    <property type="entry name" value="DNA_methylase_N6_adenine_CS"/>
</dbReference>
<dbReference type="NCBIfam" id="NF011529">
    <property type="entry name" value="PRK14968.1-3"/>
    <property type="match status" value="1"/>
</dbReference>
<sequence length="201" mass="22726">MRMEYMGLKIEISEEVYEPAEDSFLLAEVLLKEVRDEDIVLDMGTGSGILALLAAKKAKFVVGVDINERAVDIAWKNAVNNDVKNVIFVKSDLFENIRGRFSLIVFNPPYLPGEDEEIRDPIDLALIGGKTGGEVIERFAKHVKDFLLPGGRVLLLYSSLTKINVRKLFDELGFKTAIVAKEKLFFEELYVMKAELSLHFR</sequence>
<dbReference type="GO" id="GO:0008757">
    <property type="term" value="F:S-adenosylmethionine-dependent methyltransferase activity"/>
    <property type="evidence" value="ECO:0007669"/>
    <property type="project" value="TreeGrafter"/>
</dbReference>
<dbReference type="RefSeq" id="WP_011012819.1">
    <property type="nucleotide sequence ID" value="NC_003413.1"/>
</dbReference>
<comment type="similarity">
    <text evidence="1">Belongs to the eukaryotic/archaeal PrmC-related family.</text>
</comment>
<dbReference type="GeneID" id="41713502"/>
<dbReference type="InterPro" id="IPR029063">
    <property type="entry name" value="SAM-dependent_MTases_sf"/>
</dbReference>
<evidence type="ECO:0000259" key="5">
    <source>
        <dbReference type="Pfam" id="PF05175"/>
    </source>
</evidence>
<dbReference type="Pfam" id="PF05175">
    <property type="entry name" value="MTS"/>
    <property type="match status" value="1"/>
</dbReference>
<evidence type="ECO:0000256" key="1">
    <source>
        <dbReference type="ARBA" id="ARBA00006149"/>
    </source>
</evidence>
<feature type="domain" description="Methyltransferase small" evidence="5">
    <location>
        <begin position="25"/>
        <end position="116"/>
    </location>
</feature>
<proteinExistence type="inferred from homology"/>
<name>A0A5C0XTU5_PYRFU</name>
<evidence type="ECO:0000256" key="3">
    <source>
        <dbReference type="ARBA" id="ARBA00022679"/>
    </source>
</evidence>
<dbReference type="GO" id="GO:0032259">
    <property type="term" value="P:methylation"/>
    <property type="evidence" value="ECO:0007669"/>
    <property type="project" value="UniProtKB-KW"/>
</dbReference>
<keyword evidence="4" id="KW-0949">S-adenosyl-L-methionine</keyword>
<dbReference type="PANTHER" id="PTHR45875">
    <property type="entry name" value="METHYLTRANSFERASE N6AMT1"/>
    <property type="match status" value="1"/>
</dbReference>
<evidence type="ECO:0000256" key="4">
    <source>
        <dbReference type="ARBA" id="ARBA00022691"/>
    </source>
</evidence>
<dbReference type="PROSITE" id="PS00092">
    <property type="entry name" value="N6_MTASE"/>
    <property type="match status" value="1"/>
</dbReference>
<dbReference type="GO" id="GO:0003676">
    <property type="term" value="F:nucleic acid binding"/>
    <property type="evidence" value="ECO:0007669"/>
    <property type="project" value="InterPro"/>
</dbReference>
<dbReference type="Proteomes" id="UP000324354">
    <property type="component" value="Chromosome"/>
</dbReference>
<dbReference type="AlphaFoldDB" id="A0A5C0XTU5"/>
<dbReference type="SUPFAM" id="SSF53335">
    <property type="entry name" value="S-adenosyl-L-methionine-dependent methyltransferases"/>
    <property type="match status" value="1"/>
</dbReference>
<evidence type="ECO:0000313" key="7">
    <source>
        <dbReference type="Proteomes" id="UP000324354"/>
    </source>
</evidence>
<keyword evidence="2" id="KW-0489">Methyltransferase</keyword>